<reference evidence="7" key="1">
    <citation type="journal article" date="2022" name="bioRxiv">
        <title>Genomics of Preaxostyla Flagellates Illuminates Evolutionary Transitions and the Path Towards Mitochondrial Loss.</title>
        <authorList>
            <person name="Novak L.V.F."/>
            <person name="Treitli S.C."/>
            <person name="Pyrih J."/>
            <person name="Halakuc P."/>
            <person name="Pipaliya S.V."/>
            <person name="Vacek V."/>
            <person name="Brzon O."/>
            <person name="Soukal P."/>
            <person name="Eme L."/>
            <person name="Dacks J.B."/>
            <person name="Karnkowska A."/>
            <person name="Elias M."/>
            <person name="Hampl V."/>
        </authorList>
    </citation>
    <scope>NUCLEOTIDE SEQUENCE</scope>
    <source>
        <strain evidence="7">RCP-MX</strain>
    </source>
</reference>
<organism evidence="7 8">
    <name type="scientific">Paratrimastix pyriformis</name>
    <dbReference type="NCBI Taxonomy" id="342808"/>
    <lineage>
        <taxon>Eukaryota</taxon>
        <taxon>Metamonada</taxon>
        <taxon>Preaxostyla</taxon>
        <taxon>Paratrimastigidae</taxon>
        <taxon>Paratrimastix</taxon>
    </lineage>
</organism>
<dbReference type="PANTHER" id="PTHR48068">
    <property type="entry name" value="TAF9 RNA POLYMERASE II, TATA BOX-BINDING PROTEIN (TBP)-ASSOCIATED FACTOR"/>
    <property type="match status" value="1"/>
</dbReference>
<gene>
    <name evidence="7" type="ORF">PAPYR_2002</name>
</gene>
<keyword evidence="3" id="KW-0805">Transcription regulation</keyword>
<dbReference type="InterPro" id="IPR003162">
    <property type="entry name" value="TFIID-31"/>
</dbReference>
<dbReference type="CDD" id="cd07979">
    <property type="entry name" value="HFD_TAF9"/>
    <property type="match status" value="1"/>
</dbReference>
<keyword evidence="5" id="KW-0539">Nucleus</keyword>
<protein>
    <submittedName>
        <fullName evidence="7">TATA binding protein associated factor 21kDa subunit</fullName>
    </submittedName>
</protein>
<accession>A0ABQ8USX5</accession>
<proteinExistence type="inferred from homology"/>
<sequence>MSGPLDAQSLELILKQMGITEYEPRVIPQLMEFMHRYLVDIYRDAQCYAEHASRQDKLELDDVKLAIRSKMTYSFVSPPSYEVLKDLAKQRAQQPLPPAPPEGILLPPERLCLTSQNYQVEVRTRPPTPAAQAAIHPPTTISTASIAHPSPTPPQQQQQAVPPCQRSGAHDAPPMYPPRPRGPTCRPLALPRHALHGRPAPQ</sequence>
<feature type="region of interest" description="Disordered" evidence="6">
    <location>
        <begin position="142"/>
        <end position="202"/>
    </location>
</feature>
<evidence type="ECO:0000256" key="4">
    <source>
        <dbReference type="ARBA" id="ARBA00023163"/>
    </source>
</evidence>
<evidence type="ECO:0000313" key="8">
    <source>
        <dbReference type="Proteomes" id="UP001141327"/>
    </source>
</evidence>
<evidence type="ECO:0000313" key="7">
    <source>
        <dbReference type="EMBL" id="KAJ4461433.1"/>
    </source>
</evidence>
<evidence type="ECO:0000256" key="1">
    <source>
        <dbReference type="ARBA" id="ARBA00004123"/>
    </source>
</evidence>
<dbReference type="PANTHER" id="PTHR48068:SF4">
    <property type="entry name" value="TATA-BOX BINDING PROTEIN ASSOCIATED FACTOR 9"/>
    <property type="match status" value="1"/>
</dbReference>
<dbReference type="EMBL" id="JAPMOS010000007">
    <property type="protein sequence ID" value="KAJ4461433.1"/>
    <property type="molecule type" value="Genomic_DNA"/>
</dbReference>
<evidence type="ECO:0000256" key="3">
    <source>
        <dbReference type="ARBA" id="ARBA00023015"/>
    </source>
</evidence>
<dbReference type="SUPFAM" id="SSF47113">
    <property type="entry name" value="Histone-fold"/>
    <property type="match status" value="1"/>
</dbReference>
<dbReference type="InterPro" id="IPR009072">
    <property type="entry name" value="Histone-fold"/>
</dbReference>
<evidence type="ECO:0000256" key="6">
    <source>
        <dbReference type="SAM" id="MobiDB-lite"/>
    </source>
</evidence>
<dbReference type="Proteomes" id="UP001141327">
    <property type="component" value="Unassembled WGS sequence"/>
</dbReference>
<dbReference type="InterPro" id="IPR051431">
    <property type="entry name" value="TFIID_subunit_9"/>
</dbReference>
<comment type="caution">
    <text evidence="7">The sequence shown here is derived from an EMBL/GenBank/DDBJ whole genome shotgun (WGS) entry which is preliminary data.</text>
</comment>
<dbReference type="Gene3D" id="1.10.20.10">
    <property type="entry name" value="Histone, subunit A"/>
    <property type="match status" value="1"/>
</dbReference>
<name>A0ABQ8USX5_9EUKA</name>
<keyword evidence="8" id="KW-1185">Reference proteome</keyword>
<keyword evidence="4" id="KW-0804">Transcription</keyword>
<comment type="subcellular location">
    <subcellularLocation>
        <location evidence="1">Nucleus</location>
    </subcellularLocation>
</comment>
<evidence type="ECO:0000256" key="5">
    <source>
        <dbReference type="ARBA" id="ARBA00023242"/>
    </source>
</evidence>
<feature type="compositionally biased region" description="Low complexity" evidence="6">
    <location>
        <begin position="155"/>
        <end position="165"/>
    </location>
</feature>
<evidence type="ECO:0000256" key="2">
    <source>
        <dbReference type="ARBA" id="ARBA00007646"/>
    </source>
</evidence>
<dbReference type="Pfam" id="PF02291">
    <property type="entry name" value="TFIID-31kDa"/>
    <property type="match status" value="1"/>
</dbReference>
<comment type="similarity">
    <text evidence="2">Belongs to the TAF9 family.</text>
</comment>